<reference evidence="2" key="1">
    <citation type="submission" date="2018-05" db="EMBL/GenBank/DDBJ databases">
        <title>Whole genome of Theropithecus gelada.</title>
        <authorList>
            <person name="Chiou K.L."/>
            <person name="Snyder-Mackler N."/>
        </authorList>
    </citation>
    <scope>NUCLEOTIDE SEQUENCE [LARGE SCALE GENOMIC DNA]</scope>
</reference>
<accession>A0A8D2EBQ9</accession>
<keyword evidence="3" id="KW-1185">Reference proteome</keyword>
<evidence type="ECO:0000313" key="3">
    <source>
        <dbReference type="Proteomes" id="UP000694411"/>
    </source>
</evidence>
<keyword evidence="1" id="KW-0812">Transmembrane</keyword>
<reference evidence="2" key="2">
    <citation type="submission" date="2025-08" db="UniProtKB">
        <authorList>
            <consortium name="Ensembl"/>
        </authorList>
    </citation>
    <scope>IDENTIFICATION</scope>
</reference>
<organism evidence="2 3">
    <name type="scientific">Theropithecus gelada</name>
    <name type="common">Gelada baboon</name>
    <dbReference type="NCBI Taxonomy" id="9565"/>
    <lineage>
        <taxon>Eukaryota</taxon>
        <taxon>Metazoa</taxon>
        <taxon>Chordata</taxon>
        <taxon>Craniata</taxon>
        <taxon>Vertebrata</taxon>
        <taxon>Euteleostomi</taxon>
        <taxon>Mammalia</taxon>
        <taxon>Eutheria</taxon>
        <taxon>Euarchontoglires</taxon>
        <taxon>Primates</taxon>
        <taxon>Haplorrhini</taxon>
        <taxon>Catarrhini</taxon>
        <taxon>Cercopithecidae</taxon>
        <taxon>Cercopithecinae</taxon>
        <taxon>Theropithecus</taxon>
    </lineage>
</organism>
<evidence type="ECO:0000313" key="2">
    <source>
        <dbReference type="Ensembl" id="ENSTGEP00000003071.1"/>
    </source>
</evidence>
<dbReference type="Ensembl" id="ENSTGET00000003775.1">
    <property type="protein sequence ID" value="ENSTGEP00000003071.1"/>
    <property type="gene ID" value="ENSTGEG00000002651.1"/>
</dbReference>
<keyword evidence="1" id="KW-1133">Transmembrane helix</keyword>
<feature type="transmembrane region" description="Helical" evidence="1">
    <location>
        <begin position="37"/>
        <end position="56"/>
    </location>
</feature>
<name>A0A8D2EBQ9_THEGE</name>
<evidence type="ECO:0000256" key="1">
    <source>
        <dbReference type="SAM" id="Phobius"/>
    </source>
</evidence>
<dbReference type="PANTHER" id="PTHR12138">
    <property type="entry name" value="PRIMATE-EXPANDED PROTEIN FAMILY"/>
    <property type="match status" value="1"/>
</dbReference>
<proteinExistence type="predicted"/>
<protein>
    <submittedName>
        <fullName evidence="2">Uncharacterized protein</fullName>
    </submittedName>
</protein>
<sequence length="123" mass="13551">MGWEDTFSVSFNPAGTFHGVFLETPLVLKQGPVGRQIISLFFFFFFFLRQSLALLLRLECSGTILAHYNLCLPGSSDSPASASVAGITGMHHHARLIFVFLVETGFYHVKCTGPGWSPTPDLK</sequence>
<dbReference type="Proteomes" id="UP000694411">
    <property type="component" value="Chromosome 11"/>
</dbReference>
<keyword evidence="1" id="KW-0472">Membrane</keyword>
<dbReference type="PANTHER" id="PTHR12138:SF162">
    <property type="entry name" value="CHROMOSOME UNDETERMINED SCAFFOLD_275, WHOLE GENOME SHOTGUN SEQUENCE"/>
    <property type="match status" value="1"/>
</dbReference>
<dbReference type="AlphaFoldDB" id="A0A8D2EBQ9"/>
<reference evidence="2" key="3">
    <citation type="submission" date="2025-09" db="UniProtKB">
        <authorList>
            <consortium name="Ensembl"/>
        </authorList>
    </citation>
    <scope>IDENTIFICATION</scope>
</reference>